<dbReference type="OrthoDB" id="6315958at2"/>
<dbReference type="EMBL" id="AUXZ01000098">
    <property type="protein sequence ID" value="KZN47649.1"/>
    <property type="molecule type" value="Genomic_DNA"/>
</dbReference>
<evidence type="ECO:0000313" key="1">
    <source>
        <dbReference type="EMBL" id="KZN47649.1"/>
    </source>
</evidence>
<comment type="caution">
    <text evidence="1">The sequence shown here is derived from an EMBL/GenBank/DDBJ whole genome shotgun (WGS) entry which is preliminary data.</text>
</comment>
<name>A0A161XWP4_9GAMM</name>
<dbReference type="PATRIC" id="fig|1365251.3.peg.4041"/>
<gene>
    <name evidence="1" type="ORF">N476_22870</name>
</gene>
<reference evidence="1 2" key="1">
    <citation type="submission" date="2013-07" db="EMBL/GenBank/DDBJ databases">
        <title>Comparative Genomic and Metabolomic Analysis of Twelve Strains of Pseudoalteromonas luteoviolacea.</title>
        <authorList>
            <person name="Vynne N.G."/>
            <person name="Mansson M."/>
            <person name="Gram L."/>
        </authorList>
    </citation>
    <scope>NUCLEOTIDE SEQUENCE [LARGE SCALE GENOMIC DNA]</scope>
    <source>
        <strain evidence="1 2">H33</strain>
    </source>
</reference>
<evidence type="ECO:0000313" key="2">
    <source>
        <dbReference type="Proteomes" id="UP000076503"/>
    </source>
</evidence>
<protein>
    <submittedName>
        <fullName evidence="1">Uncharacterized protein</fullName>
    </submittedName>
</protein>
<dbReference type="AlphaFoldDB" id="A0A161XWP4"/>
<dbReference type="Proteomes" id="UP000076503">
    <property type="component" value="Unassembled WGS sequence"/>
</dbReference>
<sequence length="177" mass="19956">MKNLIALSLILPTYDVPMVGQLYLQAPAVEYYFTREAGVATRADTLEVGKLVEKGEELVRFKPTTDNGSSKVYTSNMKGYIEFIKDTQSMLKPGEWVAKISSVHAFGNYYLDKPYDLTNIAQSVWLCMDNKPVRFNVDGIRKSSLLVSVDLVQIRYSELVKLSIGQVPLYVNLSDCR</sequence>
<proteinExistence type="predicted"/>
<organism evidence="1 2">
    <name type="scientific">Pseudoalteromonas luteoviolacea H33</name>
    <dbReference type="NCBI Taxonomy" id="1365251"/>
    <lineage>
        <taxon>Bacteria</taxon>
        <taxon>Pseudomonadati</taxon>
        <taxon>Pseudomonadota</taxon>
        <taxon>Gammaproteobacteria</taxon>
        <taxon>Alteromonadales</taxon>
        <taxon>Pseudoalteromonadaceae</taxon>
        <taxon>Pseudoalteromonas</taxon>
    </lineage>
</organism>
<accession>A0A161XWP4</accession>
<dbReference type="RefSeq" id="WP_063363297.1">
    <property type="nucleotide sequence ID" value="NZ_AUXZ01000098.1"/>
</dbReference>